<organism evidence="5 6">
    <name type="scientific">Glaciecola nitratireducens (strain JCM 12485 / KCTC 12276 / FR1064)</name>
    <dbReference type="NCBI Taxonomy" id="1085623"/>
    <lineage>
        <taxon>Bacteria</taxon>
        <taxon>Pseudomonadati</taxon>
        <taxon>Pseudomonadota</taxon>
        <taxon>Gammaproteobacteria</taxon>
        <taxon>Alteromonadales</taxon>
        <taxon>Alteromonadaceae</taxon>
        <taxon>Brumicola</taxon>
    </lineage>
</organism>
<evidence type="ECO:0000259" key="4">
    <source>
        <dbReference type="PROSITE" id="PS50887"/>
    </source>
</evidence>
<protein>
    <submittedName>
        <fullName evidence="5">GGDEF/EAL domain protein</fullName>
    </submittedName>
</protein>
<evidence type="ECO:0000259" key="3">
    <source>
        <dbReference type="PROSITE" id="PS50883"/>
    </source>
</evidence>
<keyword evidence="2" id="KW-1133">Transmembrane helix</keyword>
<dbReference type="SMART" id="SM00052">
    <property type="entry name" value="EAL"/>
    <property type="match status" value="1"/>
</dbReference>
<dbReference type="RefSeq" id="WP_014109551.1">
    <property type="nucleotide sequence ID" value="NC_016041.1"/>
</dbReference>
<dbReference type="OrthoDB" id="9814202at2"/>
<dbReference type="SMART" id="SM00267">
    <property type="entry name" value="GGDEF"/>
    <property type="match status" value="1"/>
</dbReference>
<evidence type="ECO:0000313" key="6">
    <source>
        <dbReference type="Proteomes" id="UP000009282"/>
    </source>
</evidence>
<dbReference type="InterPro" id="IPR043128">
    <property type="entry name" value="Rev_trsase/Diguanyl_cyclase"/>
</dbReference>
<dbReference type="Proteomes" id="UP000009282">
    <property type="component" value="Chromosome"/>
</dbReference>
<dbReference type="NCBIfam" id="TIGR00254">
    <property type="entry name" value="GGDEF"/>
    <property type="match status" value="1"/>
</dbReference>
<feature type="transmembrane region" description="Helical" evidence="2">
    <location>
        <begin position="50"/>
        <end position="68"/>
    </location>
</feature>
<reference evidence="5 6" key="1">
    <citation type="journal article" date="2011" name="J. Bacteriol.">
        <title>Complete genome sequence of seawater bacterium Glaciecola nitratireducens FR1064T.</title>
        <authorList>
            <person name="Bian F."/>
            <person name="Qin Q.L."/>
            <person name="Xie B.B."/>
            <person name="Shu Y.L."/>
            <person name="Zhang X.Y."/>
            <person name="Yu Y."/>
            <person name="Chen B."/>
            <person name="Chen X.L."/>
            <person name="Zhou B.C."/>
            <person name="Zhang Y.Z."/>
        </authorList>
    </citation>
    <scope>NUCLEOTIDE SEQUENCE [LARGE SCALE GENOMIC DNA]</scope>
    <source>
        <strain evidence="6">JCM 12485 / KCTC 12276 / FR1064</strain>
    </source>
</reference>
<feature type="transmembrane region" description="Helical" evidence="2">
    <location>
        <begin position="89"/>
        <end position="112"/>
    </location>
</feature>
<feature type="domain" description="GGDEF" evidence="4">
    <location>
        <begin position="285"/>
        <end position="424"/>
    </location>
</feature>
<dbReference type="CDD" id="cd01949">
    <property type="entry name" value="GGDEF"/>
    <property type="match status" value="1"/>
</dbReference>
<dbReference type="STRING" id="1085623.GNIT_2581"/>
<dbReference type="InterPro" id="IPR050706">
    <property type="entry name" value="Cyclic-di-GMP_PDE-like"/>
</dbReference>
<dbReference type="SUPFAM" id="SSF55073">
    <property type="entry name" value="Nucleotide cyclase"/>
    <property type="match status" value="1"/>
</dbReference>
<sequence>MRHSDIYNSTKQDTKARLQLLNGNALGGLAITLLCMAVFCFGFESDEYQQTKTTIFIALLCSHTLRLFENLYTKAQIKKDNFNVRAAAVRFTLGIIVNSCIWATYSIMLALHMQDTEILVTTIVLSALAGGTTTILAASRSLSIFYISSLILPFAIMGFFSQYSYFPLISSLGIGFWAVMVISSGHASKFVTETLALKNKNASLLALMDVEKKEVDRVNRELLSVNQQLDNYNHLLESKVDKRTEEIYRLSNLDPLTSLMNRNAFLQSLKKTLQSNSNNNPHSTEQYALLFVDLDGFKDVNDGFGHKVGDSVLSEIAMRLQEVEVLMNLDNRAENLLCRWGGDEFLICTKYLGETNLSSLVKDIMTSIVCPISIASNEITLGASIGIAKYPDDSKEPHELIQYADISMYYQKKHQKGDATYFSPALFDDFQHDQVIRDGLKSALANNEFSLVFQPIVDIQEHAPWAIEALLRWEHKGKSISPAEFIPIAEKSGRIIEIGAWVLHQACGIAAKWTFTNKPSVSVNVSSLQLLDSQFIDLIDEVLENTGLPADRLHLEITESVMLENGELAQSQLKAITERGIHVSIDDFGTGFSSLNQLQTMSFDVIKIDRSFLQALNKKDLTIISATKLIADEFQAITVAEGIETEEELAVLKDLGIRYIQGYLFARPMKSDELSTWVDSF</sequence>
<feature type="domain" description="EAL" evidence="3">
    <location>
        <begin position="433"/>
        <end position="681"/>
    </location>
</feature>
<keyword evidence="1" id="KW-0175">Coiled coil</keyword>
<dbReference type="InterPro" id="IPR035919">
    <property type="entry name" value="EAL_sf"/>
</dbReference>
<dbReference type="eggNOG" id="COG5001">
    <property type="taxonomic scope" value="Bacteria"/>
</dbReference>
<feature type="coiled-coil region" evidence="1">
    <location>
        <begin position="208"/>
        <end position="235"/>
    </location>
</feature>
<feature type="transmembrane region" description="Helical" evidence="2">
    <location>
        <begin position="118"/>
        <end position="137"/>
    </location>
</feature>
<gene>
    <name evidence="5" type="ordered locus">GNIT_2581</name>
</gene>
<dbReference type="EMBL" id="CP003060">
    <property type="protein sequence ID" value="AEP30678.1"/>
    <property type="molecule type" value="Genomic_DNA"/>
</dbReference>
<accession>G4QI64</accession>
<dbReference type="HOGENOM" id="CLU_000445_70_31_6"/>
<dbReference type="PANTHER" id="PTHR33121:SF70">
    <property type="entry name" value="SIGNALING PROTEIN YKOW"/>
    <property type="match status" value="1"/>
</dbReference>
<dbReference type="Gene3D" id="3.30.70.270">
    <property type="match status" value="1"/>
</dbReference>
<keyword evidence="6" id="KW-1185">Reference proteome</keyword>
<dbReference type="PROSITE" id="PS50887">
    <property type="entry name" value="GGDEF"/>
    <property type="match status" value="1"/>
</dbReference>
<dbReference type="InterPro" id="IPR000160">
    <property type="entry name" value="GGDEF_dom"/>
</dbReference>
<dbReference type="PROSITE" id="PS50883">
    <property type="entry name" value="EAL"/>
    <property type="match status" value="1"/>
</dbReference>
<feature type="transmembrane region" description="Helical" evidence="2">
    <location>
        <begin position="144"/>
        <end position="163"/>
    </location>
</feature>
<keyword evidence="2" id="KW-0812">Transmembrane</keyword>
<dbReference type="CDD" id="cd01948">
    <property type="entry name" value="EAL"/>
    <property type="match status" value="1"/>
</dbReference>
<evidence type="ECO:0000256" key="1">
    <source>
        <dbReference type="SAM" id="Coils"/>
    </source>
</evidence>
<proteinExistence type="predicted"/>
<dbReference type="Pfam" id="PF00990">
    <property type="entry name" value="GGDEF"/>
    <property type="match status" value="1"/>
</dbReference>
<dbReference type="InterPro" id="IPR001633">
    <property type="entry name" value="EAL_dom"/>
</dbReference>
<dbReference type="AlphaFoldDB" id="G4QI64"/>
<dbReference type="InterPro" id="IPR029787">
    <property type="entry name" value="Nucleotide_cyclase"/>
</dbReference>
<keyword evidence="2" id="KW-0472">Membrane</keyword>
<dbReference type="Gene3D" id="3.20.20.450">
    <property type="entry name" value="EAL domain"/>
    <property type="match status" value="1"/>
</dbReference>
<dbReference type="SUPFAM" id="SSF141868">
    <property type="entry name" value="EAL domain-like"/>
    <property type="match status" value="1"/>
</dbReference>
<feature type="transmembrane region" description="Helical" evidence="2">
    <location>
        <begin position="21"/>
        <end position="44"/>
    </location>
</feature>
<name>G4QI64_GLANF</name>
<dbReference type="GO" id="GO:0071111">
    <property type="term" value="F:cyclic-guanylate-specific phosphodiesterase activity"/>
    <property type="evidence" value="ECO:0007669"/>
    <property type="project" value="InterPro"/>
</dbReference>
<dbReference type="KEGG" id="gni:GNIT_2581"/>
<dbReference type="Pfam" id="PF00563">
    <property type="entry name" value="EAL"/>
    <property type="match status" value="1"/>
</dbReference>
<evidence type="ECO:0000256" key="2">
    <source>
        <dbReference type="SAM" id="Phobius"/>
    </source>
</evidence>
<dbReference type="PANTHER" id="PTHR33121">
    <property type="entry name" value="CYCLIC DI-GMP PHOSPHODIESTERASE PDEF"/>
    <property type="match status" value="1"/>
</dbReference>
<evidence type="ECO:0000313" key="5">
    <source>
        <dbReference type="EMBL" id="AEP30678.1"/>
    </source>
</evidence>